<sequence>MQLMIVRGRLYNVRDYFRFGYHRPILPFQDEDLASVINPLLGHDISEFFPIDKFASKCRKWPLRPSCAFEGMDKRYHCHNSPISRKTLESLSIQNFVAFSWESIQEKERKLFVYNDKVFSLELYLYNNETYLGDAQFTSKLLKLIGRDATRDIMRDRGLKNMIPCFEDQLMVGMVEGSSTGCFASNLLIVVSSVILVGIILIKFASAVAFDWFLSKKLGKISKKANPSDPIKPIILLVTCYSEGEHSIRTTLDSLALTSYEDESKLLFVICDGDIIGSGNDKSTPNIVLDIIEPLDSAAAIPEPASYIAVGDGARQHNMAQVYTGFYRCQEHRVPILVVVKCGTPNERTTSRAGNRGKRDSQLILMRWLSKICLNEKMNPLEYELFEKVRILMSFTPDQFEMVLMVDADTLVEEDSVSRMVAAMERDSNVMGLCGETKVANKKQTWVTMIQVYEYYISHHLGKAFESIFGGVTCLPGCFCMYRIKAPKCSDYSVPVLANPEIVALYSSNHVSTLHQKNLLLLGEDRYLTTLMIRTFPKRKMIYVPKAICKTVVPDEFRVLLSQRRRWINSTIHNLLELILVPQLCGIFCCSMQFVILLELVGTVIMPASFVFFCFLILAAFTGADVWLPLLFMCIVFFLQSLLIAVTTRKMGYVLWMVVFILAMPIWNFVLPIYAFWHFDDFSWGTTRKIDGLSSGDEHGRDVEQFDPGDIPTKHWHEWSTEKRGSTSDEVETLRPGSDAHYYKHGRLDGPNLSRELSVINENEIIEDVVVEPIRYTAEPTHRYMPNQARELDGSSKYKSLQKRHHSEGDHMTDQGKLRYSQLCGPRPYQNGSTGAPTFVSTAIPPMSDPMDLYHPQFSHYSMPLSVSPLGYQPHHQARQTYIPRVQASRSFGMNPVYSIPSYSYHQFGHMPHPNARYSTPSPMHGQLYHRAPSWTAPYQFYSSPSNRTSQAASSRTLIQSRPQSRLNGPRGYSVLNQK</sequence>
<feature type="domain" description="Chitin synthase 4-like" evidence="12">
    <location>
        <begin position="97"/>
        <end position="173"/>
    </location>
</feature>
<dbReference type="Proteomes" id="UP000193498">
    <property type="component" value="Unassembled WGS sequence"/>
</dbReference>
<dbReference type="GO" id="GO:0030428">
    <property type="term" value="C:cell septum"/>
    <property type="evidence" value="ECO:0007669"/>
    <property type="project" value="TreeGrafter"/>
</dbReference>
<dbReference type="GO" id="GO:0005886">
    <property type="term" value="C:plasma membrane"/>
    <property type="evidence" value="ECO:0007669"/>
    <property type="project" value="UniProtKB-SubCell"/>
</dbReference>
<dbReference type="InterPro" id="IPR004835">
    <property type="entry name" value="Chitin_synth"/>
</dbReference>
<dbReference type="PANTHER" id="PTHR22914:SF16">
    <property type="entry name" value="CHITIN SYNTHASE 3"/>
    <property type="match status" value="1"/>
</dbReference>
<keyword evidence="3" id="KW-1003">Cell membrane</keyword>
<keyword evidence="9" id="KW-0325">Glycoprotein</keyword>
<comment type="subcellular location">
    <subcellularLocation>
        <location evidence="1">Cell membrane</location>
        <topology evidence="1">Multi-pass membrane protein</topology>
    </subcellularLocation>
</comment>
<evidence type="ECO:0000256" key="5">
    <source>
        <dbReference type="ARBA" id="ARBA00022679"/>
    </source>
</evidence>
<dbReference type="STRING" id="1314790.A0A1Y1YBA2"/>
<feature type="region of interest" description="Disordered" evidence="10">
    <location>
        <begin position="943"/>
        <end position="979"/>
    </location>
</feature>
<evidence type="ECO:0000256" key="7">
    <source>
        <dbReference type="ARBA" id="ARBA00022989"/>
    </source>
</evidence>
<evidence type="ECO:0000256" key="3">
    <source>
        <dbReference type="ARBA" id="ARBA00022475"/>
    </source>
</evidence>
<comment type="caution">
    <text evidence="13">The sequence shown here is derived from an EMBL/GenBank/DDBJ whole genome shotgun (WGS) entry which is preliminary data.</text>
</comment>
<feature type="transmembrane region" description="Helical" evidence="11">
    <location>
        <begin position="627"/>
        <end position="646"/>
    </location>
</feature>
<evidence type="ECO:0000256" key="2">
    <source>
        <dbReference type="ARBA" id="ARBA00012543"/>
    </source>
</evidence>
<dbReference type="PANTHER" id="PTHR22914">
    <property type="entry name" value="CHITIN SYNTHASE"/>
    <property type="match status" value="1"/>
</dbReference>
<organism evidence="13 14">
    <name type="scientific">Basidiobolus meristosporus CBS 931.73</name>
    <dbReference type="NCBI Taxonomy" id="1314790"/>
    <lineage>
        <taxon>Eukaryota</taxon>
        <taxon>Fungi</taxon>
        <taxon>Fungi incertae sedis</taxon>
        <taxon>Zoopagomycota</taxon>
        <taxon>Entomophthoromycotina</taxon>
        <taxon>Basidiobolomycetes</taxon>
        <taxon>Basidiobolales</taxon>
        <taxon>Basidiobolaceae</taxon>
        <taxon>Basidiobolus</taxon>
    </lineage>
</organism>
<evidence type="ECO:0000256" key="9">
    <source>
        <dbReference type="ARBA" id="ARBA00023180"/>
    </source>
</evidence>
<feature type="region of interest" description="Disordered" evidence="10">
    <location>
        <begin position="790"/>
        <end position="815"/>
    </location>
</feature>
<proteinExistence type="predicted"/>
<feature type="transmembrane region" description="Helical" evidence="11">
    <location>
        <begin position="653"/>
        <end position="677"/>
    </location>
</feature>
<protein>
    <recommendedName>
        <fullName evidence="2">chitin synthase</fullName>
        <ecNumber evidence="2">2.4.1.16</ecNumber>
    </recommendedName>
</protein>
<keyword evidence="8 11" id="KW-0472">Membrane</keyword>
<dbReference type="AlphaFoldDB" id="A0A1Y1YBA2"/>
<evidence type="ECO:0000256" key="11">
    <source>
        <dbReference type="SAM" id="Phobius"/>
    </source>
</evidence>
<evidence type="ECO:0000256" key="4">
    <source>
        <dbReference type="ARBA" id="ARBA00022676"/>
    </source>
</evidence>
<keyword evidence="5" id="KW-0808">Transferase</keyword>
<keyword evidence="6 11" id="KW-0812">Transmembrane</keyword>
<feature type="transmembrane region" description="Helical" evidence="11">
    <location>
        <begin position="594"/>
        <end position="621"/>
    </location>
</feature>
<dbReference type="EC" id="2.4.1.16" evidence="2"/>
<keyword evidence="14" id="KW-1185">Reference proteome</keyword>
<dbReference type="InterPro" id="IPR054295">
    <property type="entry name" value="CHS4-like_dom"/>
</dbReference>
<dbReference type="Pfam" id="PF03142">
    <property type="entry name" value="Chitin_synth_2"/>
    <property type="match status" value="1"/>
</dbReference>
<dbReference type="Pfam" id="PF22997">
    <property type="entry name" value="CHS4"/>
    <property type="match status" value="1"/>
</dbReference>
<dbReference type="InterPro" id="IPR029044">
    <property type="entry name" value="Nucleotide-diphossugar_trans"/>
</dbReference>
<name>A0A1Y1YBA2_9FUNG</name>
<keyword evidence="7 11" id="KW-1133">Transmembrane helix</keyword>
<dbReference type="SUPFAM" id="SSF53448">
    <property type="entry name" value="Nucleotide-diphospho-sugar transferases"/>
    <property type="match status" value="1"/>
</dbReference>
<evidence type="ECO:0000256" key="8">
    <source>
        <dbReference type="ARBA" id="ARBA00023136"/>
    </source>
</evidence>
<gene>
    <name evidence="13" type="ORF">K493DRAFT_283022</name>
</gene>
<evidence type="ECO:0000256" key="6">
    <source>
        <dbReference type="ARBA" id="ARBA00022692"/>
    </source>
</evidence>
<keyword evidence="4" id="KW-0328">Glycosyltransferase</keyword>
<evidence type="ECO:0000259" key="12">
    <source>
        <dbReference type="Pfam" id="PF22997"/>
    </source>
</evidence>
<evidence type="ECO:0000256" key="1">
    <source>
        <dbReference type="ARBA" id="ARBA00004651"/>
    </source>
</evidence>
<dbReference type="GO" id="GO:0004100">
    <property type="term" value="F:chitin synthase activity"/>
    <property type="evidence" value="ECO:0007669"/>
    <property type="project" value="UniProtKB-EC"/>
</dbReference>
<evidence type="ECO:0000313" key="14">
    <source>
        <dbReference type="Proteomes" id="UP000193498"/>
    </source>
</evidence>
<dbReference type="InParanoid" id="A0A1Y1YBA2"/>
<evidence type="ECO:0000313" key="13">
    <source>
        <dbReference type="EMBL" id="ORX95185.1"/>
    </source>
</evidence>
<dbReference type="CDD" id="cd04190">
    <property type="entry name" value="Chitin_synth_C"/>
    <property type="match status" value="1"/>
</dbReference>
<evidence type="ECO:0000256" key="10">
    <source>
        <dbReference type="SAM" id="MobiDB-lite"/>
    </source>
</evidence>
<dbReference type="EMBL" id="MCFE01000183">
    <property type="protein sequence ID" value="ORX95185.1"/>
    <property type="molecule type" value="Genomic_DNA"/>
</dbReference>
<feature type="compositionally biased region" description="Polar residues" evidence="10">
    <location>
        <begin position="943"/>
        <end position="967"/>
    </location>
</feature>
<reference evidence="13 14" key="1">
    <citation type="submission" date="2016-07" db="EMBL/GenBank/DDBJ databases">
        <title>Pervasive Adenine N6-methylation of Active Genes in Fungi.</title>
        <authorList>
            <consortium name="DOE Joint Genome Institute"/>
            <person name="Mondo S.J."/>
            <person name="Dannebaum R.O."/>
            <person name="Kuo R.C."/>
            <person name="Labutti K."/>
            <person name="Haridas S."/>
            <person name="Kuo A."/>
            <person name="Salamov A."/>
            <person name="Ahrendt S.R."/>
            <person name="Lipzen A."/>
            <person name="Sullivan W."/>
            <person name="Andreopoulos W.B."/>
            <person name="Clum A."/>
            <person name="Lindquist E."/>
            <person name="Daum C."/>
            <person name="Ramamoorthy G.K."/>
            <person name="Gryganskyi A."/>
            <person name="Culley D."/>
            <person name="Magnuson J.K."/>
            <person name="James T.Y."/>
            <person name="O'Malley M.A."/>
            <person name="Stajich J.E."/>
            <person name="Spatafora J.W."/>
            <person name="Visel A."/>
            <person name="Grigoriev I.V."/>
        </authorList>
    </citation>
    <scope>NUCLEOTIDE SEQUENCE [LARGE SCALE GENOMIC DNA]</scope>
    <source>
        <strain evidence="13 14">CBS 931.73</strain>
    </source>
</reference>
<dbReference type="OrthoDB" id="370884at2759"/>
<accession>A0A1Y1YBA2</accession>
<dbReference type="GO" id="GO:0006031">
    <property type="term" value="P:chitin biosynthetic process"/>
    <property type="evidence" value="ECO:0007669"/>
    <property type="project" value="TreeGrafter"/>
</dbReference>
<feature type="transmembrane region" description="Helical" evidence="11">
    <location>
        <begin position="187"/>
        <end position="214"/>
    </location>
</feature>